<feature type="chain" id="PRO_5028932143" evidence="2">
    <location>
        <begin position="23"/>
        <end position="277"/>
    </location>
</feature>
<gene>
    <name evidence="3" type="ORF">HB778_33525</name>
</gene>
<keyword evidence="2" id="KW-0732">Signal</keyword>
<feature type="signal peptide" evidence="2">
    <location>
        <begin position="1"/>
        <end position="22"/>
    </location>
</feature>
<evidence type="ECO:0000256" key="1">
    <source>
        <dbReference type="SAM" id="MobiDB-lite"/>
    </source>
</evidence>
<dbReference type="AlphaFoldDB" id="A0A7G6T281"/>
<dbReference type="Proteomes" id="UP000515465">
    <property type="component" value="Chromosome"/>
</dbReference>
<organism evidence="3 4">
    <name type="scientific">Mesorhizobium huakuii</name>
    <dbReference type="NCBI Taxonomy" id="28104"/>
    <lineage>
        <taxon>Bacteria</taxon>
        <taxon>Pseudomonadati</taxon>
        <taxon>Pseudomonadota</taxon>
        <taxon>Alphaproteobacteria</taxon>
        <taxon>Hyphomicrobiales</taxon>
        <taxon>Phyllobacteriaceae</taxon>
        <taxon>Mesorhizobium</taxon>
    </lineage>
</organism>
<reference evidence="3" key="1">
    <citation type="journal article" date="2020" name="Mol. Plant Microbe Interact.">
        <title>Complete genome sequences of four natural Pseudomonas isolates that catabolize a wide range of aromatic compounds relevant to lignin valorization.</title>
        <authorList>
            <person name="Hatmaker E.A."/>
            <person name="Presle G."/>
            <person name="Cannon O."/>
            <person name="Guss A.M."/>
            <person name="Elkins J.G."/>
        </authorList>
    </citation>
    <scope>NUCLEOTIDE SEQUENCE</scope>
    <source>
        <strain evidence="3">583</strain>
    </source>
</reference>
<sequence>MRIVLCAASLILAAASLWPAQAAADDCGDAAALLRQAYPKVQKGADGDSFTLEPHTSIALADPQDLMPGLVCKVWPAHDDLLLVAVPLIDSARSSDDEHFGDIELLVVDRKTLQVRQRLMQPRLMNDDAVAIRGIEFDSGRYGLAPGVTAFGLRIDMANHSQPNPFSETDLRLYAIAGDALHVVLDGLVVASNGGESDTNCAGSFHSSQVSLAMSPTVHRGYHDMIVVERRDTGTSSPDKNGECQSHPGKPVSQTYRLRYDGSRYPVPVALKVLDTP</sequence>
<feature type="region of interest" description="Disordered" evidence="1">
    <location>
        <begin position="232"/>
        <end position="254"/>
    </location>
</feature>
<evidence type="ECO:0000256" key="2">
    <source>
        <dbReference type="SAM" id="SignalP"/>
    </source>
</evidence>
<dbReference type="EMBL" id="CP050296">
    <property type="protein sequence ID" value="QND60863.1"/>
    <property type="molecule type" value="Genomic_DNA"/>
</dbReference>
<protein>
    <submittedName>
        <fullName evidence="3">Uncharacterized protein</fullName>
    </submittedName>
</protein>
<evidence type="ECO:0000313" key="4">
    <source>
        <dbReference type="Proteomes" id="UP000515465"/>
    </source>
</evidence>
<name>A0A7G6T281_9HYPH</name>
<accession>A0A7G6T281</accession>
<dbReference type="RefSeq" id="WP_095199996.1">
    <property type="nucleotide sequence ID" value="NZ_CP050296.1"/>
</dbReference>
<proteinExistence type="predicted"/>
<evidence type="ECO:0000313" key="3">
    <source>
        <dbReference type="EMBL" id="QND60863.1"/>
    </source>
</evidence>